<dbReference type="Pfam" id="PF22879">
    <property type="entry name" value="AIPR_N"/>
    <property type="match status" value="1"/>
</dbReference>
<dbReference type="EMBL" id="CP024899">
    <property type="protein sequence ID" value="ATX67660.1"/>
    <property type="molecule type" value="Genomic_DNA"/>
</dbReference>
<sequence length="704" mass="78399">MEHLFEFNTDLLEELRGESSSTGVALDDLAFERLSSTLEGEAEIETSDRCAWRGVVSGKTLRIDGHGGDPRETDGILSVIITEFFDTDQPPSLNAADAKKFFGHLINFVAAARRQEFRDSLHVDTPAFGTATMIAEAWPAVTKVKLIFVTNGVYNARTDAVLAGKIGDIPVTYNIWDLSRFHRVETTGSKEKIVVKFAEEFGGSLPALSASGPETQFPSYLAVIRGSQLAEIFDKWGARLLESNIRSFIQARRKSVNEGIRDTIKNEPEMFFSYNNGLSATADSVETEADGTGVRILTARNLQIVNGGQTTASLHAALKHSPENLSNVHVQIKLTVVPPDNSEEVVPFISKYANSQNKVSAADFFSNHPFHMRMEGYSRRVYAPPAQGGSRQTRWFYERARGQYQVERAKLGTTDRRRFDAEHPKPQLFVKTDLAKVELSFRKKPDTVSKGAQKNFATFAADIGEAWTASDKKYDETWFKRLVAKIIIFRALEKAIPRQEWYPGGYRANIVTHGIAKLVHDVDERDKVLDLDRIWNEQSVPAGLMDCFLTACEAAADVITDPDSGIRNITEWAKKQACWARVSRLEVDYGGGLDEYLIAPEEAKAAVRDGRREEAMVSGIEAQAKVIELGGAFWGRLREWAAPNRSFSLKDDGILKACSQQDRRLPSEKQCILAVEILGRARDEGYVDDEETPRIKISGGGRVH</sequence>
<feature type="domain" description="Abortive phage infection protein C-terminal" evidence="1">
    <location>
        <begin position="241"/>
        <end position="562"/>
    </location>
</feature>
<evidence type="ECO:0000259" key="2">
    <source>
        <dbReference type="Pfam" id="PF22879"/>
    </source>
</evidence>
<evidence type="ECO:0000313" key="4">
    <source>
        <dbReference type="Proteomes" id="UP000228948"/>
    </source>
</evidence>
<evidence type="ECO:0000259" key="1">
    <source>
        <dbReference type="Pfam" id="PF10592"/>
    </source>
</evidence>
<organism evidence="3 4">
    <name type="scientific">Roseinatronobacter bogoriensis subsp. barguzinensis</name>
    <dbReference type="NCBI Taxonomy" id="441209"/>
    <lineage>
        <taxon>Bacteria</taxon>
        <taxon>Pseudomonadati</taxon>
        <taxon>Pseudomonadota</taxon>
        <taxon>Alphaproteobacteria</taxon>
        <taxon>Rhodobacterales</taxon>
        <taxon>Paracoccaceae</taxon>
        <taxon>Roseinatronobacter</taxon>
    </lineage>
</organism>
<dbReference type="Proteomes" id="UP000228948">
    <property type="component" value="Chromosome"/>
</dbReference>
<dbReference type="Pfam" id="PF10592">
    <property type="entry name" value="AIPR"/>
    <property type="match status" value="1"/>
</dbReference>
<keyword evidence="4" id="KW-1185">Reference proteome</keyword>
<dbReference type="InterPro" id="IPR018891">
    <property type="entry name" value="AIPR_C"/>
</dbReference>
<accession>A0A2K8KM47</accession>
<name>A0A2K8KM47_9RHOB</name>
<dbReference type="KEGG" id="rbg:BG454_03795"/>
<dbReference type="InterPro" id="IPR055101">
    <property type="entry name" value="AIPR_N"/>
</dbReference>
<dbReference type="OrthoDB" id="9806213at2"/>
<evidence type="ECO:0000313" key="3">
    <source>
        <dbReference type="EMBL" id="ATX67660.1"/>
    </source>
</evidence>
<dbReference type="AlphaFoldDB" id="A0A2K8KM47"/>
<protein>
    <recommendedName>
        <fullName evidence="5">AIPR protein</fullName>
    </recommendedName>
</protein>
<evidence type="ECO:0008006" key="5">
    <source>
        <dbReference type="Google" id="ProtNLM"/>
    </source>
</evidence>
<reference evidence="3 4" key="1">
    <citation type="submission" date="2017-11" db="EMBL/GenBank/DDBJ databases">
        <title>Revised Sequence and Annotation of the Rhodobaca barguzinensis strain alga05 Genome.</title>
        <authorList>
            <person name="Kopejtka K."/>
            <person name="Tomasch J.M."/>
            <person name="Bunk B."/>
            <person name="Koblizek M."/>
        </authorList>
    </citation>
    <scope>NUCLEOTIDE SEQUENCE [LARGE SCALE GENOMIC DNA]</scope>
    <source>
        <strain evidence="4">alga05</strain>
    </source>
</reference>
<proteinExistence type="predicted"/>
<gene>
    <name evidence="3" type="ORF">BG454_03795</name>
</gene>
<feature type="domain" description="Abortive infection phage resistance protein N-terminal" evidence="2">
    <location>
        <begin position="33"/>
        <end position="183"/>
    </location>
</feature>
<dbReference type="STRING" id="441209.GCA_001870665_00457"/>